<evidence type="ECO:0000256" key="10">
    <source>
        <dbReference type="ARBA" id="ARBA00023136"/>
    </source>
</evidence>
<evidence type="ECO:0000256" key="1">
    <source>
        <dbReference type="ARBA" id="ARBA00004141"/>
    </source>
</evidence>
<comment type="function">
    <text evidence="11">Involved in protein export. Participates in an early event of protein translocation across the chloroplast thylakoid membrane.</text>
</comment>
<keyword evidence="5" id="KW-0813">Transport</keyword>
<feature type="transmembrane region" description="Helical" evidence="12">
    <location>
        <begin position="53"/>
        <end position="72"/>
    </location>
</feature>
<evidence type="ECO:0000256" key="12">
    <source>
        <dbReference type="SAM" id="Phobius"/>
    </source>
</evidence>
<dbReference type="NCBIfam" id="TIGR00810">
    <property type="entry name" value="secG"/>
    <property type="match status" value="1"/>
</dbReference>
<sequence>MGILQNLWLLITFSISAIILITDPKEPIASSGTNPVSGLFSSSSKGQKFITNFNWFLIALFFILTICLNYLAV</sequence>
<keyword evidence="7" id="KW-0653">Protein transport</keyword>
<dbReference type="GO" id="GO:0009306">
    <property type="term" value="P:protein secretion"/>
    <property type="evidence" value="ECO:0007669"/>
    <property type="project" value="InterPro"/>
</dbReference>
<dbReference type="InterPro" id="IPR004692">
    <property type="entry name" value="SecG"/>
</dbReference>
<dbReference type="AlphaFoldDB" id="D9MYI9"/>
<evidence type="ECO:0000256" key="5">
    <source>
        <dbReference type="ARBA" id="ARBA00022448"/>
    </source>
</evidence>
<keyword evidence="13" id="KW-0934">Plastid</keyword>
<keyword evidence="13" id="KW-0150">Chloroplast</keyword>
<gene>
    <name evidence="13" type="primary">ycf47</name>
</gene>
<geneLocation type="chloroplast" evidence="13"/>
<accession>D9MYI9</accession>
<comment type="subcellular location">
    <subcellularLocation>
        <location evidence="1">Membrane</location>
        <topology evidence="1">Multi-pass membrane protein</topology>
    </subcellularLocation>
</comment>
<evidence type="ECO:0000256" key="9">
    <source>
        <dbReference type="ARBA" id="ARBA00023010"/>
    </source>
</evidence>
<keyword evidence="10 12" id="KW-0472">Membrane</keyword>
<dbReference type="GO" id="GO:0016020">
    <property type="term" value="C:membrane"/>
    <property type="evidence" value="ECO:0007669"/>
    <property type="project" value="UniProtKB-SubCell"/>
</dbReference>
<protein>
    <recommendedName>
        <fullName evidence="4">Probable protein-export membrane protein SecG</fullName>
    </recommendedName>
    <alternativeName>
        <fullName evidence="3">Probable protein-export membrane protein secG</fullName>
    </alternativeName>
</protein>
<evidence type="ECO:0000256" key="7">
    <source>
        <dbReference type="ARBA" id="ARBA00022927"/>
    </source>
</evidence>
<evidence type="ECO:0000256" key="11">
    <source>
        <dbReference type="ARBA" id="ARBA00025638"/>
    </source>
</evidence>
<keyword evidence="9" id="KW-0811">Translocation</keyword>
<dbReference type="Pfam" id="PF03840">
    <property type="entry name" value="SecG"/>
    <property type="match status" value="1"/>
</dbReference>
<evidence type="ECO:0000256" key="6">
    <source>
        <dbReference type="ARBA" id="ARBA00022692"/>
    </source>
</evidence>
<dbReference type="GO" id="GO:0015450">
    <property type="term" value="F:protein-transporting ATPase activity"/>
    <property type="evidence" value="ECO:0007669"/>
    <property type="project" value="InterPro"/>
</dbReference>
<name>D9MYI9_9EUKA</name>
<dbReference type="EMBL" id="HM565909">
    <property type="protein sequence ID" value="ADJ57432.1"/>
    <property type="molecule type" value="Genomic_DNA"/>
</dbReference>
<reference evidence="13" key="1">
    <citation type="journal article" date="2010" name="Proc. Natl. Acad. Sci. U.S.A.">
        <title>Targeted metagenomics and ecology of globally important uncultured eukaryotic phytoplankton.</title>
        <authorList>
            <person name="Cuvelier M.L."/>
            <person name="Allen A.E."/>
            <person name="Monier A."/>
            <person name="McCrow J.P."/>
            <person name="Messie M."/>
            <person name="Tringe S.G."/>
            <person name="Woyke T."/>
            <person name="Welsh R.M."/>
            <person name="Ishoey T."/>
            <person name="Lee J.H."/>
            <person name="Binder B.J."/>
            <person name="Dupont C.L."/>
            <person name="Latasa M."/>
            <person name="Guigand C."/>
            <person name="Buck K.R."/>
            <person name="Hilton J."/>
            <person name="Thiagarajan M."/>
            <person name="Caler E."/>
            <person name="Read B."/>
            <person name="Lasken R.S."/>
            <person name="Chavez F.P."/>
            <person name="Worden A.Z."/>
        </authorList>
    </citation>
    <scope>NUCLEOTIDE SEQUENCE</scope>
</reference>
<keyword evidence="8 12" id="KW-1133">Transmembrane helix</keyword>
<comment type="similarity">
    <text evidence="2">Belongs to the SecG family.</text>
</comment>
<evidence type="ECO:0000256" key="8">
    <source>
        <dbReference type="ARBA" id="ARBA00022989"/>
    </source>
</evidence>
<organism evidence="13">
    <name type="scientific">uncultured prymnesiophyte C19847</name>
    <dbReference type="NCBI Taxonomy" id="858394"/>
    <lineage>
        <taxon>Eukaryota</taxon>
        <taxon>Haptista</taxon>
        <taxon>Haptophyta</taxon>
        <taxon>environmental samples</taxon>
    </lineage>
</organism>
<evidence type="ECO:0000256" key="2">
    <source>
        <dbReference type="ARBA" id="ARBA00008445"/>
    </source>
</evidence>
<keyword evidence="6 12" id="KW-0812">Transmembrane</keyword>
<evidence type="ECO:0000256" key="4">
    <source>
        <dbReference type="ARBA" id="ARBA00015435"/>
    </source>
</evidence>
<evidence type="ECO:0000256" key="3">
    <source>
        <dbReference type="ARBA" id="ARBA00013657"/>
    </source>
</evidence>
<proteinExistence type="inferred from homology"/>
<feature type="transmembrane region" description="Helical" evidence="12">
    <location>
        <begin position="6"/>
        <end position="22"/>
    </location>
</feature>
<evidence type="ECO:0000313" key="13">
    <source>
        <dbReference type="EMBL" id="ADJ57432.1"/>
    </source>
</evidence>